<dbReference type="AlphaFoldDB" id="A0A0L0S7W8"/>
<dbReference type="VEuPathDB" id="FungiDB:AMAG_18262"/>
<evidence type="ECO:0000313" key="2">
    <source>
        <dbReference type="EMBL" id="KNE58505.1"/>
    </source>
</evidence>
<name>A0A0L0S7W8_ALLM3</name>
<reference evidence="3" key="2">
    <citation type="submission" date="2009-11" db="EMBL/GenBank/DDBJ databases">
        <title>The Genome Sequence of Allomyces macrogynus strain ATCC 38327.</title>
        <authorList>
            <consortium name="The Broad Institute Genome Sequencing Platform"/>
            <person name="Russ C."/>
            <person name="Cuomo C."/>
            <person name="Shea T."/>
            <person name="Young S.K."/>
            <person name="Zeng Q."/>
            <person name="Koehrsen M."/>
            <person name="Haas B."/>
            <person name="Borodovsky M."/>
            <person name="Guigo R."/>
            <person name="Alvarado L."/>
            <person name="Berlin A."/>
            <person name="Borenstein D."/>
            <person name="Chen Z."/>
            <person name="Engels R."/>
            <person name="Freedman E."/>
            <person name="Gellesch M."/>
            <person name="Goldberg J."/>
            <person name="Griggs A."/>
            <person name="Gujja S."/>
            <person name="Heiman D."/>
            <person name="Hepburn T."/>
            <person name="Howarth C."/>
            <person name="Jen D."/>
            <person name="Larson L."/>
            <person name="Lewis B."/>
            <person name="Mehta T."/>
            <person name="Park D."/>
            <person name="Pearson M."/>
            <person name="Roberts A."/>
            <person name="Saif S."/>
            <person name="Shenoy N."/>
            <person name="Sisk P."/>
            <person name="Stolte C."/>
            <person name="Sykes S."/>
            <person name="Walk T."/>
            <person name="White J."/>
            <person name="Yandava C."/>
            <person name="Burger G."/>
            <person name="Gray M.W."/>
            <person name="Holland P.W.H."/>
            <person name="King N."/>
            <person name="Lang F.B.F."/>
            <person name="Roger A.J."/>
            <person name="Ruiz-Trillo I."/>
            <person name="Lander E."/>
            <person name="Nusbaum C."/>
        </authorList>
    </citation>
    <scope>NUCLEOTIDE SEQUENCE [LARGE SCALE GENOMIC DNA]</scope>
    <source>
        <strain evidence="3">ATCC 38327</strain>
    </source>
</reference>
<evidence type="ECO:0000313" key="3">
    <source>
        <dbReference type="Proteomes" id="UP000054350"/>
    </source>
</evidence>
<feature type="region of interest" description="Disordered" evidence="1">
    <location>
        <begin position="1"/>
        <end position="35"/>
    </location>
</feature>
<feature type="compositionally biased region" description="Basic residues" evidence="1">
    <location>
        <begin position="8"/>
        <end position="26"/>
    </location>
</feature>
<accession>A0A0L0S7W8</accession>
<gene>
    <name evidence="2" type="ORF">AMAG_18262</name>
</gene>
<dbReference type="EMBL" id="GG745333">
    <property type="protein sequence ID" value="KNE58505.1"/>
    <property type="molecule type" value="Genomic_DNA"/>
</dbReference>
<keyword evidence="3" id="KW-1185">Reference proteome</keyword>
<protein>
    <submittedName>
        <fullName evidence="2">Uncharacterized protein</fullName>
    </submittedName>
</protein>
<evidence type="ECO:0000256" key="1">
    <source>
        <dbReference type="SAM" id="MobiDB-lite"/>
    </source>
</evidence>
<dbReference type="Proteomes" id="UP000054350">
    <property type="component" value="Unassembled WGS sequence"/>
</dbReference>
<proteinExistence type="predicted"/>
<sequence length="213" mass="23968">MRMWPRPWRPHGPRRRASRPPRRVSSRRPPCSTSLSSTSEQLLVCECEALLPAFRHFPTPPCIHSHLLLTFPSSCCCPVASRRIDSSCSFALASLSWLVFVHLGSFVPSPHLPLCVVSWRVFTINTPSVIHTTPHHHVPPCDLSAMAHTPSRATYPREVVQPLARPAIGRFPSMRSEPPPWSPRQVPHRSDRPQSLLHEVLGQQAQLAHVTPR</sequence>
<organism evidence="2 3">
    <name type="scientific">Allomyces macrogynus (strain ATCC 38327)</name>
    <name type="common">Allomyces javanicus var. macrogynus</name>
    <dbReference type="NCBI Taxonomy" id="578462"/>
    <lineage>
        <taxon>Eukaryota</taxon>
        <taxon>Fungi</taxon>
        <taxon>Fungi incertae sedis</taxon>
        <taxon>Blastocladiomycota</taxon>
        <taxon>Blastocladiomycetes</taxon>
        <taxon>Blastocladiales</taxon>
        <taxon>Blastocladiaceae</taxon>
        <taxon>Allomyces</taxon>
    </lineage>
</organism>
<feature type="region of interest" description="Disordered" evidence="1">
    <location>
        <begin position="169"/>
        <end position="194"/>
    </location>
</feature>
<reference evidence="2 3" key="1">
    <citation type="submission" date="2009-11" db="EMBL/GenBank/DDBJ databases">
        <title>Annotation of Allomyces macrogynus ATCC 38327.</title>
        <authorList>
            <consortium name="The Broad Institute Genome Sequencing Platform"/>
            <person name="Russ C."/>
            <person name="Cuomo C."/>
            <person name="Burger G."/>
            <person name="Gray M.W."/>
            <person name="Holland P.W.H."/>
            <person name="King N."/>
            <person name="Lang F.B.F."/>
            <person name="Roger A.J."/>
            <person name="Ruiz-Trillo I."/>
            <person name="Young S.K."/>
            <person name="Zeng Q."/>
            <person name="Gargeya S."/>
            <person name="Fitzgerald M."/>
            <person name="Haas B."/>
            <person name="Abouelleil A."/>
            <person name="Alvarado L."/>
            <person name="Arachchi H.M."/>
            <person name="Berlin A."/>
            <person name="Chapman S.B."/>
            <person name="Gearin G."/>
            <person name="Goldberg J."/>
            <person name="Griggs A."/>
            <person name="Gujja S."/>
            <person name="Hansen M."/>
            <person name="Heiman D."/>
            <person name="Howarth C."/>
            <person name="Larimer J."/>
            <person name="Lui A."/>
            <person name="MacDonald P.J.P."/>
            <person name="McCowen C."/>
            <person name="Montmayeur A."/>
            <person name="Murphy C."/>
            <person name="Neiman D."/>
            <person name="Pearson M."/>
            <person name="Priest M."/>
            <person name="Roberts A."/>
            <person name="Saif S."/>
            <person name="Shea T."/>
            <person name="Sisk P."/>
            <person name="Stolte C."/>
            <person name="Sykes S."/>
            <person name="Wortman J."/>
            <person name="Nusbaum C."/>
            <person name="Birren B."/>
        </authorList>
    </citation>
    <scope>NUCLEOTIDE SEQUENCE [LARGE SCALE GENOMIC DNA]</scope>
    <source>
        <strain evidence="2 3">ATCC 38327</strain>
    </source>
</reference>